<dbReference type="EMBL" id="JAUDDZ010000001">
    <property type="protein sequence ID" value="MDM8274124.1"/>
    <property type="molecule type" value="Genomic_DNA"/>
</dbReference>
<reference evidence="3" key="1">
    <citation type="submission" date="2023-06" db="EMBL/GenBank/DDBJ databases">
        <title>Identification and characterization of horizontal gene transfer across gut microbiota members of farm animals based on homology search.</title>
        <authorList>
            <person name="Zeman M."/>
            <person name="Kubasova T."/>
            <person name="Jahodarova E."/>
            <person name="Nykrynova M."/>
            <person name="Rychlik I."/>
        </authorList>
    </citation>
    <scope>NUCLEOTIDE SEQUENCE [LARGE SCALE GENOMIC DNA]</scope>
    <source>
        <strain evidence="3">154_Feed</strain>
    </source>
</reference>
<dbReference type="InterPro" id="IPR001173">
    <property type="entry name" value="Glyco_trans_2-like"/>
</dbReference>
<keyword evidence="3" id="KW-1185">Reference proteome</keyword>
<dbReference type="Pfam" id="PF00535">
    <property type="entry name" value="Glycos_transf_2"/>
    <property type="match status" value="1"/>
</dbReference>
<comment type="caution">
    <text evidence="2">The sequence shown here is derived from an EMBL/GenBank/DDBJ whole genome shotgun (WGS) entry which is preliminary data.</text>
</comment>
<organism evidence="2 3">
    <name type="scientific">Enorma phocaeensis</name>
    <dbReference type="NCBI Taxonomy" id="1871019"/>
    <lineage>
        <taxon>Bacteria</taxon>
        <taxon>Bacillati</taxon>
        <taxon>Actinomycetota</taxon>
        <taxon>Coriobacteriia</taxon>
        <taxon>Coriobacteriales</taxon>
        <taxon>Coriobacteriaceae</taxon>
        <taxon>Enorma</taxon>
    </lineage>
</organism>
<evidence type="ECO:0000313" key="2">
    <source>
        <dbReference type="EMBL" id="MDM8274124.1"/>
    </source>
</evidence>
<sequence length="331" mass="38353">MWLFGDRKTGDVPAVSVLTPIYNVEKYLPKCLESLKAQTLKNIEFICINDGSTDHSLEILQQYAEGDPRFKIIDKKNSGYGSSMNQGLDAARGEYIGILESDDFASPDMFKKLYRYASRHDLDIVKSNYFEFDGEKDTFLEVFSPFPYRKVFDPRDVLDMVKVLPIIWAALYRREMLVSNNIRFSETPGASFQDTSFVFRSWVASHRVALLRNAYLHYRVNRNESSVKSSSKVFEVCGEYEVSEAFLREDPQRVRDFGKLLNVMKLDTYRWNYNRIAEESHLPFAERWASEFRSATQEGLMDPDYFSPSDWELAQELMADPASFVKAHSIL</sequence>
<dbReference type="GO" id="GO:0016757">
    <property type="term" value="F:glycosyltransferase activity"/>
    <property type="evidence" value="ECO:0007669"/>
    <property type="project" value="UniProtKB-KW"/>
</dbReference>
<dbReference type="SUPFAM" id="SSF53448">
    <property type="entry name" value="Nucleotide-diphospho-sugar transferases"/>
    <property type="match status" value="1"/>
</dbReference>
<feature type="domain" description="Glycosyltransferase 2-like" evidence="1">
    <location>
        <begin position="16"/>
        <end position="174"/>
    </location>
</feature>
<gene>
    <name evidence="2" type="ORF">QUW28_01230</name>
</gene>
<dbReference type="Proteomes" id="UP001529421">
    <property type="component" value="Unassembled WGS sequence"/>
</dbReference>
<protein>
    <submittedName>
        <fullName evidence="2">Glycosyltransferase family 2 protein</fullName>
        <ecNumber evidence="2">2.4.-.-</ecNumber>
    </submittedName>
</protein>
<dbReference type="RefSeq" id="WP_289543887.1">
    <property type="nucleotide sequence ID" value="NZ_JAUDDZ010000001.1"/>
</dbReference>
<dbReference type="CDD" id="cd00761">
    <property type="entry name" value="Glyco_tranf_GTA_type"/>
    <property type="match status" value="1"/>
</dbReference>
<accession>A0ABT7V874</accession>
<dbReference type="PANTHER" id="PTHR22916:SF3">
    <property type="entry name" value="UDP-GLCNAC:BETAGAL BETA-1,3-N-ACETYLGLUCOSAMINYLTRANSFERASE-LIKE PROTEIN 1"/>
    <property type="match status" value="1"/>
</dbReference>
<dbReference type="Gene3D" id="3.90.550.10">
    <property type="entry name" value="Spore Coat Polysaccharide Biosynthesis Protein SpsA, Chain A"/>
    <property type="match status" value="1"/>
</dbReference>
<evidence type="ECO:0000313" key="3">
    <source>
        <dbReference type="Proteomes" id="UP001529421"/>
    </source>
</evidence>
<keyword evidence="2" id="KW-0328">Glycosyltransferase</keyword>
<evidence type="ECO:0000259" key="1">
    <source>
        <dbReference type="Pfam" id="PF00535"/>
    </source>
</evidence>
<dbReference type="EC" id="2.4.-.-" evidence="2"/>
<name>A0ABT7V874_9ACTN</name>
<keyword evidence="2" id="KW-0808">Transferase</keyword>
<dbReference type="InterPro" id="IPR029044">
    <property type="entry name" value="Nucleotide-diphossugar_trans"/>
</dbReference>
<proteinExistence type="predicted"/>
<reference evidence="2 3" key="2">
    <citation type="submission" date="2023-06" db="EMBL/GenBank/DDBJ databases">
        <authorList>
            <person name="Zeman M."/>
            <person name="Kubasova T."/>
            <person name="Jahodarova E."/>
            <person name="Nykrynova M."/>
            <person name="Rychlik I."/>
        </authorList>
    </citation>
    <scope>NUCLEOTIDE SEQUENCE [LARGE SCALE GENOMIC DNA]</scope>
    <source>
        <strain evidence="2 3">154_Feed</strain>
    </source>
</reference>
<dbReference type="PANTHER" id="PTHR22916">
    <property type="entry name" value="GLYCOSYLTRANSFERASE"/>
    <property type="match status" value="1"/>
</dbReference>